<dbReference type="Proteomes" id="UP000196386">
    <property type="component" value="Unassembled WGS sequence"/>
</dbReference>
<sequence length="250" mass="27705">MVIDVSDILMDILNRCRDEHAAEKKFDSCFVKSGDIITLTNKLGELVRDATWHSVPFILSNLFVQKGGDIWAISGQKLDWAGDKIVWLSHMWICTSVYDQLVLGRIKQFGEKFIVDDNMLIEELGYCDYNGVVYKKGGVWRRSLYAGGYIDSSVEFKSTEVDADEMIRGGATKRFMSSVGLPGGIESEEQKASVYRKGASSAYKLLLECMSGKIAEAISPVTGVPLDVVQLCIDCLGSRKSFLSEVITEG</sequence>
<evidence type="ECO:0000313" key="2">
    <source>
        <dbReference type="Proteomes" id="UP000196386"/>
    </source>
</evidence>
<gene>
    <name evidence="1" type="ORF">B5F11_04235</name>
</gene>
<protein>
    <submittedName>
        <fullName evidence="1">Uncharacterized protein</fullName>
    </submittedName>
</protein>
<organism evidence="1 2">
    <name type="scientific">Anaerotruncus colihominis</name>
    <dbReference type="NCBI Taxonomy" id="169435"/>
    <lineage>
        <taxon>Bacteria</taxon>
        <taxon>Bacillati</taxon>
        <taxon>Bacillota</taxon>
        <taxon>Clostridia</taxon>
        <taxon>Eubacteriales</taxon>
        <taxon>Oscillospiraceae</taxon>
        <taxon>Anaerotruncus</taxon>
    </lineage>
</organism>
<comment type="caution">
    <text evidence="1">The sequence shown here is derived from an EMBL/GenBank/DDBJ whole genome shotgun (WGS) entry which is preliminary data.</text>
</comment>
<proteinExistence type="predicted"/>
<name>A0A1Y4N538_9FIRM</name>
<dbReference type="AlphaFoldDB" id="A0A1Y4N538"/>
<reference evidence="2" key="1">
    <citation type="submission" date="2017-04" db="EMBL/GenBank/DDBJ databases">
        <title>Function of individual gut microbiota members based on whole genome sequencing of pure cultures obtained from chicken caecum.</title>
        <authorList>
            <person name="Medvecky M."/>
            <person name="Cejkova D."/>
            <person name="Polansky O."/>
            <person name="Karasova D."/>
            <person name="Kubasova T."/>
            <person name="Cizek A."/>
            <person name="Rychlik I."/>
        </authorList>
    </citation>
    <scope>NUCLEOTIDE SEQUENCE [LARGE SCALE GENOMIC DNA]</scope>
    <source>
        <strain evidence="2">An175</strain>
    </source>
</reference>
<evidence type="ECO:0000313" key="1">
    <source>
        <dbReference type="EMBL" id="OUP70659.1"/>
    </source>
</evidence>
<dbReference type="EMBL" id="NFKP01000003">
    <property type="protein sequence ID" value="OUP70659.1"/>
    <property type="molecule type" value="Genomic_DNA"/>
</dbReference>
<accession>A0A1Y4N538</accession>